<proteinExistence type="predicted"/>
<dbReference type="RefSeq" id="WP_213669124.1">
    <property type="nucleotide sequence ID" value="NZ_JAHCDA010000001.1"/>
</dbReference>
<dbReference type="Proteomes" id="UP000766336">
    <property type="component" value="Unassembled WGS sequence"/>
</dbReference>
<protein>
    <submittedName>
        <fullName evidence="1">Uncharacterized protein</fullName>
    </submittedName>
</protein>
<keyword evidence="2" id="KW-1185">Reference proteome</keyword>
<name>A0ABS5Q9Y3_9PROT</name>
<dbReference type="EMBL" id="JAHCDA010000001">
    <property type="protein sequence ID" value="MBS7810511.1"/>
    <property type="molecule type" value="Genomic_DNA"/>
</dbReference>
<gene>
    <name evidence="1" type="ORF">KHU32_06155</name>
</gene>
<accession>A0ABS5Q9Y3</accession>
<evidence type="ECO:0000313" key="2">
    <source>
        <dbReference type="Proteomes" id="UP000766336"/>
    </source>
</evidence>
<evidence type="ECO:0000313" key="1">
    <source>
        <dbReference type="EMBL" id="MBS7810511.1"/>
    </source>
</evidence>
<comment type="caution">
    <text evidence="1">The sequence shown here is derived from an EMBL/GenBank/DDBJ whole genome shotgun (WGS) entry which is preliminary data.</text>
</comment>
<organism evidence="1 2">
    <name type="scientific">Roseococcus pinisoli</name>
    <dbReference type="NCBI Taxonomy" id="2835040"/>
    <lineage>
        <taxon>Bacteria</taxon>
        <taxon>Pseudomonadati</taxon>
        <taxon>Pseudomonadota</taxon>
        <taxon>Alphaproteobacteria</taxon>
        <taxon>Acetobacterales</taxon>
        <taxon>Roseomonadaceae</taxon>
        <taxon>Roseococcus</taxon>
    </lineage>
</organism>
<reference evidence="1 2" key="1">
    <citation type="submission" date="2021-05" db="EMBL/GenBank/DDBJ databases">
        <title>Roseococcus sp. XZZS9, whole genome shotgun sequencing project.</title>
        <authorList>
            <person name="Zhao G."/>
            <person name="Shen L."/>
        </authorList>
    </citation>
    <scope>NUCLEOTIDE SEQUENCE [LARGE SCALE GENOMIC DNA]</scope>
    <source>
        <strain evidence="1 2">XZZS9</strain>
    </source>
</reference>
<sequence>MASKQHYDVALRLGDLTHSSLALSADDTEQAERLARIDAHRTSGGGPGNWEIVSLDRVPAPVRRAA</sequence>